<dbReference type="SUPFAM" id="SSF161093">
    <property type="entry name" value="MgtE membrane domain-like"/>
    <property type="match status" value="1"/>
</dbReference>
<dbReference type="Proteomes" id="UP000663860">
    <property type="component" value="Unassembled WGS sequence"/>
</dbReference>
<dbReference type="Gene3D" id="1.10.357.20">
    <property type="entry name" value="SLC41 divalent cation transporters, integral membrane domain"/>
    <property type="match status" value="1"/>
</dbReference>
<dbReference type="PANTHER" id="PTHR16228">
    <property type="entry name" value="DIVALENT CATION TRANSPORTER SOLUTE CARRIER FAMILY 41"/>
    <property type="match status" value="1"/>
</dbReference>
<comment type="caution">
    <text evidence="1">The sequence shown here is derived from an EMBL/GenBank/DDBJ whole genome shotgun (WGS) entry which is preliminary data.</text>
</comment>
<name>A0A815RHT2_9BILA</name>
<evidence type="ECO:0000313" key="1">
    <source>
        <dbReference type="EMBL" id="CAF1477271.1"/>
    </source>
</evidence>
<dbReference type="EMBL" id="CAJNOE010002299">
    <property type="protein sequence ID" value="CAF1477271.1"/>
    <property type="molecule type" value="Genomic_DNA"/>
</dbReference>
<organism evidence="1 2">
    <name type="scientific">Adineta steineri</name>
    <dbReference type="NCBI Taxonomy" id="433720"/>
    <lineage>
        <taxon>Eukaryota</taxon>
        <taxon>Metazoa</taxon>
        <taxon>Spiralia</taxon>
        <taxon>Gnathifera</taxon>
        <taxon>Rotifera</taxon>
        <taxon>Eurotatoria</taxon>
        <taxon>Bdelloidea</taxon>
        <taxon>Adinetida</taxon>
        <taxon>Adinetidae</taxon>
        <taxon>Adineta</taxon>
    </lineage>
</organism>
<reference evidence="1" key="1">
    <citation type="submission" date="2021-02" db="EMBL/GenBank/DDBJ databases">
        <authorList>
            <person name="Nowell W R."/>
        </authorList>
    </citation>
    <scope>NUCLEOTIDE SEQUENCE</scope>
</reference>
<dbReference type="PANTHER" id="PTHR16228:SF7">
    <property type="entry name" value="SLC41A_MGTE INTEGRAL MEMBRANE DOMAIN-CONTAINING PROTEIN"/>
    <property type="match status" value="1"/>
</dbReference>
<sequence length="133" mass="15071">MNFFQEQNHVDYLVFKTGLLPFNIIIFRCNDYVLSISSNDSEVKILIRDQNRSPYNKTTLSTIFDHNEEKGYIVELNVFKEITEIYILVPALLGLKGNLEMILASCLSTQANIGNIILTQLQAIAVLVSVAME</sequence>
<dbReference type="InterPro" id="IPR045349">
    <property type="entry name" value="SLC41A1-3"/>
</dbReference>
<dbReference type="AlphaFoldDB" id="A0A815RHT2"/>
<dbReference type="InterPro" id="IPR036739">
    <property type="entry name" value="SLC41_membr_dom_sf"/>
</dbReference>
<proteinExistence type="predicted"/>
<evidence type="ECO:0000313" key="2">
    <source>
        <dbReference type="Proteomes" id="UP000663860"/>
    </source>
</evidence>
<dbReference type="GO" id="GO:0008324">
    <property type="term" value="F:monoatomic cation transmembrane transporter activity"/>
    <property type="evidence" value="ECO:0007669"/>
    <property type="project" value="InterPro"/>
</dbReference>
<dbReference type="GO" id="GO:0005886">
    <property type="term" value="C:plasma membrane"/>
    <property type="evidence" value="ECO:0007669"/>
    <property type="project" value="TreeGrafter"/>
</dbReference>
<protein>
    <submittedName>
        <fullName evidence="1">Uncharacterized protein</fullName>
    </submittedName>
</protein>
<gene>
    <name evidence="1" type="ORF">IZO911_LOCUS43792</name>
</gene>
<accession>A0A815RHT2</accession>